<organism evidence="9 10">
    <name type="scientific">Alectoria fallacina</name>
    <dbReference type="NCBI Taxonomy" id="1903189"/>
    <lineage>
        <taxon>Eukaryota</taxon>
        <taxon>Fungi</taxon>
        <taxon>Dikarya</taxon>
        <taxon>Ascomycota</taxon>
        <taxon>Pezizomycotina</taxon>
        <taxon>Lecanoromycetes</taxon>
        <taxon>OSLEUM clade</taxon>
        <taxon>Lecanoromycetidae</taxon>
        <taxon>Lecanorales</taxon>
        <taxon>Lecanorineae</taxon>
        <taxon>Parmeliaceae</taxon>
        <taxon>Alectoria</taxon>
    </lineage>
</organism>
<dbReference type="OrthoDB" id="265306at2759"/>
<comment type="catalytic activity">
    <reaction evidence="5">
        <text>L-saccharopine + NAD(+) + H2O = L-lysine + 2-oxoglutarate + NADH + H(+)</text>
        <dbReference type="Rhea" id="RHEA:12440"/>
        <dbReference type="ChEBI" id="CHEBI:15377"/>
        <dbReference type="ChEBI" id="CHEBI:15378"/>
        <dbReference type="ChEBI" id="CHEBI:16810"/>
        <dbReference type="ChEBI" id="CHEBI:32551"/>
        <dbReference type="ChEBI" id="CHEBI:57540"/>
        <dbReference type="ChEBI" id="CHEBI:57945"/>
        <dbReference type="ChEBI" id="CHEBI:57951"/>
        <dbReference type="EC" id="1.5.1.7"/>
    </reaction>
</comment>
<dbReference type="PIRSF" id="PIRSF018250">
    <property type="entry name" value="Saccharopine_DH_Lys"/>
    <property type="match status" value="1"/>
</dbReference>
<gene>
    <name evidence="9" type="primary">LYS1_1</name>
    <name evidence="9" type="ORF">ALECFALPRED_007036</name>
</gene>
<dbReference type="EMBL" id="CAJPDR010000459">
    <property type="protein sequence ID" value="CAF9936996.1"/>
    <property type="molecule type" value="Genomic_DNA"/>
</dbReference>
<dbReference type="Gene3D" id="3.40.50.720">
    <property type="entry name" value="NAD(P)-binding Rossmann-like Domain"/>
    <property type="match status" value="3"/>
</dbReference>
<reference evidence="9" key="1">
    <citation type="submission" date="2021-03" db="EMBL/GenBank/DDBJ databases">
        <authorList>
            <person name="Tagirdzhanova G."/>
        </authorList>
    </citation>
    <scope>NUCLEOTIDE SEQUENCE</scope>
</reference>
<evidence type="ECO:0000256" key="3">
    <source>
        <dbReference type="ARBA" id="ARBA00023027"/>
    </source>
</evidence>
<name>A0A8H3GBV9_9LECA</name>
<sequence>MTISKPTLHLRSETKPLEHRSALTPAVVRQLVAHGFHVNVERSPVRIFEDSEYEAAGGKLVPEGQWPDAPVDHIIIGLKELPSEPDFPLKHTHIQFSHCFKGQAGFEQILGRFPAGKGTLYDLEFLEDPTTGVRVAAFGYHAGFAGAALAIMDFGWQLRCGGKTPMPGKHFYKNEGDLIKEVQAELEMGLAKNHGKLPRVLVIGALGRCGKGALDLCRSVGIPDENLLKWDLPETKRGGPFVEIRDSDTTEGILTWHLGRIPFCNKPTYFDSPTIQLHDYSNPPLSYITIDHLPSLLPREASEKFSEALLPSLLELENKSKSPVWLNAEKLFNEKVKELEKARGLQNRNVVPIGEP</sequence>
<feature type="binding site" evidence="7">
    <location>
        <position position="235"/>
    </location>
    <ligand>
        <name>NAD(+)</name>
        <dbReference type="ChEBI" id="CHEBI:57540"/>
    </ligand>
</feature>
<keyword evidence="5" id="KW-0028">Amino-acid biosynthesis</keyword>
<dbReference type="CDD" id="cd12188">
    <property type="entry name" value="SDH"/>
    <property type="match status" value="1"/>
</dbReference>
<dbReference type="UniPathway" id="UPA00033">
    <property type="reaction ID" value="UER00034"/>
</dbReference>
<comment type="similarity">
    <text evidence="1 5">Belongs to the AlaDH/PNT family.</text>
</comment>
<dbReference type="Pfam" id="PF05222">
    <property type="entry name" value="AlaDh_PNT_N"/>
    <property type="match status" value="1"/>
</dbReference>
<evidence type="ECO:0000256" key="7">
    <source>
        <dbReference type="PIRSR" id="PIRSR018250-3"/>
    </source>
</evidence>
<keyword evidence="3 5" id="KW-0520">NAD</keyword>
<dbReference type="GO" id="GO:0019878">
    <property type="term" value="P:lysine biosynthetic process via aminoadipic acid"/>
    <property type="evidence" value="ECO:0007669"/>
    <property type="project" value="UniProtKB-UniPathway"/>
</dbReference>
<evidence type="ECO:0000256" key="5">
    <source>
        <dbReference type="PIRNR" id="PIRNR018250"/>
    </source>
</evidence>
<dbReference type="PANTHER" id="PTHR11133">
    <property type="entry name" value="SACCHAROPINE DEHYDROGENASE"/>
    <property type="match status" value="1"/>
</dbReference>
<dbReference type="SMART" id="SM01003">
    <property type="entry name" value="AlaDh_PNT_N"/>
    <property type="match status" value="1"/>
</dbReference>
<feature type="binding site" evidence="7">
    <location>
        <position position="231"/>
    </location>
    <ligand>
        <name>NAD(+)</name>
        <dbReference type="ChEBI" id="CHEBI:57540"/>
    </ligand>
</feature>
<evidence type="ECO:0000259" key="8">
    <source>
        <dbReference type="SMART" id="SM01003"/>
    </source>
</evidence>
<dbReference type="SUPFAM" id="SSF52283">
    <property type="entry name" value="Formate/glycerate dehydrogenase catalytic domain-like"/>
    <property type="match status" value="1"/>
</dbReference>
<dbReference type="InterPro" id="IPR007886">
    <property type="entry name" value="AlaDH/PNT_N"/>
</dbReference>
<feature type="domain" description="Alanine dehydrogenase/pyridine nucleotide transhydrogenase N-terminal" evidence="8">
    <location>
        <begin position="9"/>
        <end position="145"/>
    </location>
</feature>
<dbReference type="Proteomes" id="UP000664203">
    <property type="component" value="Unassembled WGS sequence"/>
</dbReference>
<evidence type="ECO:0000256" key="2">
    <source>
        <dbReference type="ARBA" id="ARBA00023002"/>
    </source>
</evidence>
<comment type="pathway">
    <text evidence="5">Amino-acid biosynthesis; L-lysine biosynthesis via AAA pathway; L-lysine from L-alpha-aminoadipate (fungal route): step 3/3.</text>
</comment>
<feature type="active site" description="Proton donor" evidence="6">
    <location>
        <position position="98"/>
    </location>
</feature>
<evidence type="ECO:0000313" key="10">
    <source>
        <dbReference type="Proteomes" id="UP000664203"/>
    </source>
</evidence>
<comment type="caution">
    <text evidence="9">The sequence shown here is derived from an EMBL/GenBank/DDBJ whole genome shotgun (WGS) entry which is preliminary data.</text>
</comment>
<dbReference type="PANTHER" id="PTHR11133:SF23">
    <property type="entry name" value="SACCHAROPINE DEHYDROGENASE [NAD(+), L-LYSINE-FORMING]"/>
    <property type="match status" value="1"/>
</dbReference>
<dbReference type="AlphaFoldDB" id="A0A8H3GBV9"/>
<feature type="binding site" evidence="7">
    <location>
        <begin position="290"/>
        <end position="293"/>
    </location>
    <ligand>
        <name>NAD(+)</name>
        <dbReference type="ChEBI" id="CHEBI:57540"/>
    </ligand>
</feature>
<dbReference type="InterPro" id="IPR051168">
    <property type="entry name" value="AASS"/>
</dbReference>
<feature type="active site" description="Proton acceptor" evidence="6">
    <location>
        <position position="79"/>
    </location>
</feature>
<protein>
    <recommendedName>
        <fullName evidence="5">Saccharopine dehydrogenase [NAD(+), L-lysine-forming]</fullName>
        <shortName evidence="5">SDH</shortName>
        <ecNumber evidence="5">1.5.1.7</ecNumber>
    </recommendedName>
    <alternativeName>
        <fullName evidence="5">Lysine--2-oxoglutarate reductase</fullName>
    </alternativeName>
</protein>
<evidence type="ECO:0000313" key="9">
    <source>
        <dbReference type="EMBL" id="CAF9936996.1"/>
    </source>
</evidence>
<evidence type="ECO:0000256" key="1">
    <source>
        <dbReference type="ARBA" id="ARBA00005689"/>
    </source>
</evidence>
<dbReference type="InterPro" id="IPR027281">
    <property type="entry name" value="Lys1"/>
</dbReference>
<keyword evidence="4 5" id="KW-0457">Lysine biosynthesis</keyword>
<dbReference type="GO" id="GO:0005737">
    <property type="term" value="C:cytoplasm"/>
    <property type="evidence" value="ECO:0007669"/>
    <property type="project" value="TreeGrafter"/>
</dbReference>
<keyword evidence="2 5" id="KW-0560">Oxidoreductase</keyword>
<dbReference type="EC" id="1.5.1.7" evidence="5"/>
<feature type="binding site" evidence="7">
    <location>
        <begin position="207"/>
        <end position="208"/>
    </location>
    <ligand>
        <name>NAD(+)</name>
        <dbReference type="ChEBI" id="CHEBI:57540"/>
    </ligand>
</feature>
<dbReference type="GO" id="GO:0004754">
    <property type="term" value="F:saccharopine dehydrogenase (NAD+, L-lysine-forming) activity"/>
    <property type="evidence" value="ECO:0007669"/>
    <property type="project" value="UniProtKB-EC"/>
</dbReference>
<keyword evidence="10" id="KW-1185">Reference proteome</keyword>
<proteinExistence type="inferred from homology"/>
<evidence type="ECO:0000256" key="4">
    <source>
        <dbReference type="ARBA" id="ARBA00023154"/>
    </source>
</evidence>
<evidence type="ECO:0000256" key="6">
    <source>
        <dbReference type="PIRSR" id="PIRSR018250-1"/>
    </source>
</evidence>
<accession>A0A8H3GBV9</accession>